<dbReference type="GO" id="GO:0016020">
    <property type="term" value="C:membrane"/>
    <property type="evidence" value="ECO:0007669"/>
    <property type="project" value="InterPro"/>
</dbReference>
<dbReference type="Gene3D" id="3.40.50.12580">
    <property type="match status" value="1"/>
</dbReference>
<comment type="caution">
    <text evidence="1">The sequence shown here is derived from an EMBL/GenBank/DDBJ whole genome shotgun (WGS) entry which is preliminary data.</text>
</comment>
<dbReference type="GO" id="GO:0047355">
    <property type="term" value="F:CDP-glycerol glycerophosphotransferase activity"/>
    <property type="evidence" value="ECO:0007669"/>
    <property type="project" value="InterPro"/>
</dbReference>
<dbReference type="EMBL" id="LWQT01000010">
    <property type="protein sequence ID" value="OAN55989.1"/>
    <property type="molecule type" value="Genomic_DNA"/>
</dbReference>
<dbReference type="Pfam" id="PF04464">
    <property type="entry name" value="Glyphos_transf"/>
    <property type="match status" value="1"/>
</dbReference>
<dbReference type="Proteomes" id="UP000078428">
    <property type="component" value="Unassembled WGS sequence"/>
</dbReference>
<dbReference type="STRING" id="1285242.A6A04_10540"/>
<gene>
    <name evidence="1" type="ORF">A6A04_10540</name>
</gene>
<accession>A0A178MY30</accession>
<reference evidence="1 2" key="1">
    <citation type="submission" date="2016-04" db="EMBL/GenBank/DDBJ databases">
        <title>Draft genome sequence of freshwater magnetotactic bacteria Magnetospirillum marisnigri SP-1 and Magnetospirillum moscoviense BB-1.</title>
        <authorList>
            <person name="Koziaeva V."/>
            <person name="Dziuba M.V."/>
            <person name="Ivanov T.M."/>
            <person name="Kuznetsov B."/>
            <person name="Grouzdev D.S."/>
        </authorList>
    </citation>
    <scope>NUCLEOTIDE SEQUENCE [LARGE SCALE GENOMIC DNA]</scope>
    <source>
        <strain evidence="1 2">SP-1</strain>
    </source>
</reference>
<evidence type="ECO:0000313" key="1">
    <source>
        <dbReference type="EMBL" id="OAN55989.1"/>
    </source>
</evidence>
<keyword evidence="2" id="KW-1185">Reference proteome</keyword>
<organism evidence="1 2">
    <name type="scientific">Paramagnetospirillum marisnigri</name>
    <dbReference type="NCBI Taxonomy" id="1285242"/>
    <lineage>
        <taxon>Bacteria</taxon>
        <taxon>Pseudomonadati</taxon>
        <taxon>Pseudomonadota</taxon>
        <taxon>Alphaproteobacteria</taxon>
        <taxon>Rhodospirillales</taxon>
        <taxon>Magnetospirillaceae</taxon>
        <taxon>Paramagnetospirillum</taxon>
    </lineage>
</organism>
<proteinExistence type="predicted"/>
<dbReference type="AlphaFoldDB" id="A0A178MY30"/>
<sequence length="417" mass="45844">MLRGAAPIIGSMLTHVVSSLNDWNGDEEELANWVVHHLRNAQFQVIQGKVAKGETVVFYSPLKSYRRHFGDVPEFFRQAGGKVLKLYGVVGGDAFEQGDNAFFAGLGLMGQLEGLGAVIINTLCAGLPPGPTKALMLHDIFDSPMGDPRDFLDLVRQIDYLLVPSAPGMESARRVLDRFDEVGLELERPIRLVAAGYPRLDENRRLFREVGRDEKVLVYAPTMTLESWQGYASVARWGRGIIQALRDAFPDHTIIFRPHPNSYADPAVAALMAEVAGLAGCEVDANPSNYMATYGRARLMVTDMSGTAFTFAFTSNRPVVFFSPEDARARSDNPDVAYFEMRDQIGLVAERLEDLPAMVSTALDSGFGGRSDELCRASVFNLDCSEQRIADLIPYMILGQDIPGGFVLDPATGWRAT</sequence>
<dbReference type="InterPro" id="IPR043148">
    <property type="entry name" value="TagF_C"/>
</dbReference>
<evidence type="ECO:0000313" key="2">
    <source>
        <dbReference type="Proteomes" id="UP000078428"/>
    </source>
</evidence>
<protein>
    <submittedName>
        <fullName evidence="1">Uncharacterized protein</fullName>
    </submittedName>
</protein>
<dbReference type="InterPro" id="IPR007554">
    <property type="entry name" value="Glycerophosphate_synth"/>
</dbReference>
<name>A0A178MY30_9PROT</name>